<keyword evidence="3 6" id="KW-0812">Transmembrane</keyword>
<dbReference type="NCBIfam" id="NF037997">
    <property type="entry name" value="Na_Pi_symport"/>
    <property type="match status" value="1"/>
</dbReference>
<dbReference type="RefSeq" id="WP_092168086.1">
    <property type="nucleotide sequence ID" value="NZ_FNZH01000001.1"/>
</dbReference>
<feature type="transmembrane region" description="Helical" evidence="6">
    <location>
        <begin position="241"/>
        <end position="264"/>
    </location>
</feature>
<keyword evidence="8" id="KW-1185">Reference proteome</keyword>
<sequence>MTAILLSLIAGLVLFLFAVGNLSKTIQRSMGDKASYWIQRYTSTIFSGILVGTGVTALLGSSSAVIIIAIVLVNALVLPFRHAMGLVLGANIGTTISSQLIALDVGKYAPVLLLIGFLLLFLSKSERVHNSGKIIFYFGLLFFGLLTMETAVAPLKEEAFFFDWMKKTENPLRGTLTGALVTLLVQSSSATVGMAIVLAKQELLSLTGGLAIMLGAELGTCSDTLIATIRGNAAALKTGLFHVTFNLLSLIVGLLFFFPFVHLVKTLSADVPIERIIANGHMLFNLLGVAFFAWTIPLFERVLNRLLPDRPLTDTGLSGG</sequence>
<dbReference type="Pfam" id="PF02690">
    <property type="entry name" value="Na_Pi_cotrans"/>
    <property type="match status" value="2"/>
</dbReference>
<dbReference type="GO" id="GO:0005886">
    <property type="term" value="C:plasma membrane"/>
    <property type="evidence" value="ECO:0007669"/>
    <property type="project" value="UniProtKB-SubCell"/>
</dbReference>
<comment type="subcellular location">
    <subcellularLocation>
        <location evidence="1">Cell membrane</location>
        <topology evidence="1">Multi-pass membrane protein</topology>
    </subcellularLocation>
</comment>
<dbReference type="GO" id="GO:0044341">
    <property type="term" value="P:sodium-dependent phosphate transport"/>
    <property type="evidence" value="ECO:0007669"/>
    <property type="project" value="InterPro"/>
</dbReference>
<dbReference type="EMBL" id="FNZH01000001">
    <property type="protein sequence ID" value="SEI75773.1"/>
    <property type="molecule type" value="Genomic_DNA"/>
</dbReference>
<feature type="transmembrane region" description="Helical" evidence="6">
    <location>
        <begin position="210"/>
        <end position="229"/>
    </location>
</feature>
<feature type="transmembrane region" description="Helical" evidence="6">
    <location>
        <begin position="135"/>
        <end position="155"/>
    </location>
</feature>
<evidence type="ECO:0000313" key="8">
    <source>
        <dbReference type="Proteomes" id="UP000199403"/>
    </source>
</evidence>
<proteinExistence type="predicted"/>
<keyword evidence="2" id="KW-1003">Cell membrane</keyword>
<organism evidence="7 8">
    <name type="scientific">Cyclobacterium xiamenense</name>
    <dbReference type="NCBI Taxonomy" id="1297121"/>
    <lineage>
        <taxon>Bacteria</taxon>
        <taxon>Pseudomonadati</taxon>
        <taxon>Bacteroidota</taxon>
        <taxon>Cytophagia</taxon>
        <taxon>Cytophagales</taxon>
        <taxon>Cyclobacteriaceae</taxon>
        <taxon>Cyclobacterium</taxon>
    </lineage>
</organism>
<gene>
    <name evidence="7" type="ORF">SAMN05192553_101138</name>
</gene>
<reference evidence="8" key="1">
    <citation type="submission" date="2016-10" db="EMBL/GenBank/DDBJ databases">
        <authorList>
            <person name="Varghese N."/>
            <person name="Submissions S."/>
        </authorList>
    </citation>
    <scope>NUCLEOTIDE SEQUENCE [LARGE SCALE GENOMIC DNA]</scope>
    <source>
        <strain evidence="8">IBRC-M 10761</strain>
    </source>
</reference>
<keyword evidence="5 6" id="KW-0472">Membrane</keyword>
<evidence type="ECO:0000313" key="7">
    <source>
        <dbReference type="EMBL" id="SEI75773.1"/>
    </source>
</evidence>
<dbReference type="AlphaFoldDB" id="A0A1H6T6R1"/>
<keyword evidence="4 6" id="KW-1133">Transmembrane helix</keyword>
<name>A0A1H6T6R1_9BACT</name>
<evidence type="ECO:0000256" key="1">
    <source>
        <dbReference type="ARBA" id="ARBA00004651"/>
    </source>
</evidence>
<dbReference type="InterPro" id="IPR003841">
    <property type="entry name" value="Na/Pi_transpt"/>
</dbReference>
<evidence type="ECO:0000256" key="3">
    <source>
        <dbReference type="ARBA" id="ARBA00022692"/>
    </source>
</evidence>
<protein>
    <submittedName>
        <fullName evidence="7">Phosphate:Na+ symporter</fullName>
    </submittedName>
</protein>
<evidence type="ECO:0000256" key="2">
    <source>
        <dbReference type="ARBA" id="ARBA00022475"/>
    </source>
</evidence>
<feature type="transmembrane region" description="Helical" evidence="6">
    <location>
        <begin position="46"/>
        <end position="76"/>
    </location>
</feature>
<feature type="transmembrane region" description="Helical" evidence="6">
    <location>
        <begin position="108"/>
        <end position="123"/>
    </location>
</feature>
<accession>A0A1H6T6R1</accession>
<feature type="transmembrane region" description="Helical" evidence="6">
    <location>
        <begin position="175"/>
        <end position="198"/>
    </location>
</feature>
<dbReference type="OrthoDB" id="9763003at2"/>
<dbReference type="PANTHER" id="PTHR10010">
    <property type="entry name" value="SOLUTE CARRIER FAMILY 34 SODIUM PHOSPHATE , MEMBER 2-RELATED"/>
    <property type="match status" value="1"/>
</dbReference>
<evidence type="ECO:0000256" key="5">
    <source>
        <dbReference type="ARBA" id="ARBA00023136"/>
    </source>
</evidence>
<feature type="transmembrane region" description="Helical" evidence="6">
    <location>
        <begin position="276"/>
        <end position="296"/>
    </location>
</feature>
<evidence type="ECO:0000256" key="4">
    <source>
        <dbReference type="ARBA" id="ARBA00022989"/>
    </source>
</evidence>
<dbReference type="PANTHER" id="PTHR10010:SF46">
    <property type="entry name" value="SODIUM-DEPENDENT PHOSPHATE TRANSPORT PROTEIN 2B"/>
    <property type="match status" value="1"/>
</dbReference>
<dbReference type="Proteomes" id="UP000199403">
    <property type="component" value="Unassembled WGS sequence"/>
</dbReference>
<dbReference type="GO" id="GO:0005436">
    <property type="term" value="F:sodium:phosphate symporter activity"/>
    <property type="evidence" value="ECO:0007669"/>
    <property type="project" value="InterPro"/>
</dbReference>
<evidence type="ECO:0000256" key="6">
    <source>
        <dbReference type="SAM" id="Phobius"/>
    </source>
</evidence>